<protein>
    <submittedName>
        <fullName evidence="1">Uncharacterized protein</fullName>
    </submittedName>
</protein>
<keyword evidence="2" id="KW-1185">Reference proteome</keyword>
<evidence type="ECO:0000313" key="2">
    <source>
        <dbReference type="Proteomes" id="UP000235145"/>
    </source>
</evidence>
<reference evidence="1 2" key="1">
    <citation type="journal article" date="2017" name="Nat. Commun.">
        <title>Genome assembly with in vitro proximity ligation data and whole-genome triplication in lettuce.</title>
        <authorList>
            <person name="Reyes-Chin-Wo S."/>
            <person name="Wang Z."/>
            <person name="Yang X."/>
            <person name="Kozik A."/>
            <person name="Arikit S."/>
            <person name="Song C."/>
            <person name="Xia L."/>
            <person name="Froenicke L."/>
            <person name="Lavelle D.O."/>
            <person name="Truco M.J."/>
            <person name="Xia R."/>
            <person name="Zhu S."/>
            <person name="Xu C."/>
            <person name="Xu H."/>
            <person name="Xu X."/>
            <person name="Cox K."/>
            <person name="Korf I."/>
            <person name="Meyers B.C."/>
            <person name="Michelmore R.W."/>
        </authorList>
    </citation>
    <scope>NUCLEOTIDE SEQUENCE [LARGE SCALE GENOMIC DNA]</scope>
    <source>
        <strain evidence="2">cv. Salinas</strain>
        <tissue evidence="1">Seedlings</tissue>
    </source>
</reference>
<accession>A0A9R1UKL0</accession>
<proteinExistence type="predicted"/>
<dbReference type="Proteomes" id="UP000235145">
    <property type="component" value="Unassembled WGS sequence"/>
</dbReference>
<gene>
    <name evidence="1" type="ORF">LSAT_V11C800448890</name>
</gene>
<dbReference type="EMBL" id="NBSK02000008">
    <property type="protein sequence ID" value="KAJ0189200.1"/>
    <property type="molecule type" value="Genomic_DNA"/>
</dbReference>
<dbReference type="AlphaFoldDB" id="A0A9R1UKL0"/>
<comment type="caution">
    <text evidence="1">The sequence shown here is derived from an EMBL/GenBank/DDBJ whole genome shotgun (WGS) entry which is preliminary data.</text>
</comment>
<organism evidence="1 2">
    <name type="scientific">Lactuca sativa</name>
    <name type="common">Garden lettuce</name>
    <dbReference type="NCBI Taxonomy" id="4236"/>
    <lineage>
        <taxon>Eukaryota</taxon>
        <taxon>Viridiplantae</taxon>
        <taxon>Streptophyta</taxon>
        <taxon>Embryophyta</taxon>
        <taxon>Tracheophyta</taxon>
        <taxon>Spermatophyta</taxon>
        <taxon>Magnoliopsida</taxon>
        <taxon>eudicotyledons</taxon>
        <taxon>Gunneridae</taxon>
        <taxon>Pentapetalae</taxon>
        <taxon>asterids</taxon>
        <taxon>campanulids</taxon>
        <taxon>Asterales</taxon>
        <taxon>Asteraceae</taxon>
        <taxon>Cichorioideae</taxon>
        <taxon>Cichorieae</taxon>
        <taxon>Lactucinae</taxon>
        <taxon>Lactuca</taxon>
    </lineage>
</organism>
<name>A0A9R1UKL0_LACSA</name>
<sequence>MVNGMNTSGLGYDSSTHSITTELAVCDSYIHDLCIIFGKDRAQDSFEEQTTKNEEFPNAGSNKRKCRVVDVIKGITIATNVLRENPEKTANSMNQAILAET</sequence>
<evidence type="ECO:0000313" key="1">
    <source>
        <dbReference type="EMBL" id="KAJ0189200.1"/>
    </source>
</evidence>